<accession>A0A2M7SB16</accession>
<reference evidence="2" key="1">
    <citation type="submission" date="2017-09" db="EMBL/GenBank/DDBJ databases">
        <title>Depth-based differentiation of microbial function through sediment-hosted aquifers and enrichment of novel symbionts in the deep terrestrial subsurface.</title>
        <authorList>
            <person name="Probst A.J."/>
            <person name="Ladd B."/>
            <person name="Jarett J.K."/>
            <person name="Geller-Mcgrath D.E."/>
            <person name="Sieber C.M.K."/>
            <person name="Emerson J.B."/>
            <person name="Anantharaman K."/>
            <person name="Thomas B.C."/>
            <person name="Malmstrom R."/>
            <person name="Stieglmeier M."/>
            <person name="Klingl A."/>
            <person name="Woyke T."/>
            <person name="Ryan C.M."/>
            <person name="Banfield J.F."/>
        </authorList>
    </citation>
    <scope>NUCLEOTIDE SEQUENCE [LARGE SCALE GENOMIC DNA]</scope>
</reference>
<dbReference type="EMBL" id="PFMR01000169">
    <property type="protein sequence ID" value="PIZ16722.1"/>
    <property type="molecule type" value="Genomic_DNA"/>
</dbReference>
<evidence type="ECO:0000313" key="1">
    <source>
        <dbReference type="EMBL" id="PIZ16722.1"/>
    </source>
</evidence>
<gene>
    <name evidence="1" type="ORF">COY52_06270</name>
</gene>
<protein>
    <submittedName>
        <fullName evidence="1">Uncharacterized protein</fullName>
    </submittedName>
</protein>
<comment type="caution">
    <text evidence="1">The sequence shown here is derived from an EMBL/GenBank/DDBJ whole genome shotgun (WGS) entry which is preliminary data.</text>
</comment>
<dbReference type="Gene3D" id="3.40.50.450">
    <property type="match status" value="1"/>
</dbReference>
<proteinExistence type="predicted"/>
<dbReference type="AlphaFoldDB" id="A0A2M7SB16"/>
<name>A0A2M7SB16_9BACT</name>
<dbReference type="Proteomes" id="UP000229307">
    <property type="component" value="Unassembled WGS sequence"/>
</dbReference>
<sequence length="269" mass="31363">MEHKIISPKDKTYSEKLAKRLNPDNQPKLYYSGPLNFLNKFTMAVICSDESGGVTLMETNQLLFTIREYEMNYIGSWHSIIETEIFRLGLFRKNTTVTLFSAKGLESESYESYLLDRFYPPLDKFPERDEFFRRSKENELLMLSVSEPDDKKQSRQNVMRRNWIACMLADIVFIPYGPKGSKTYITAKKLVETKIPVFTLELEECSDLYQLGIPQFNRKTVSKFLDDNGAKLAVKIDNSYNVIEQVRTNKEQPAVIKEPTQLKLDYEKK</sequence>
<organism evidence="1 2">
    <name type="scientific">Candidatus Desantisbacteria bacterium CG_4_10_14_0_8_um_filter_48_22</name>
    <dbReference type="NCBI Taxonomy" id="1974543"/>
    <lineage>
        <taxon>Bacteria</taxon>
        <taxon>Candidatus Desantisiibacteriota</taxon>
    </lineage>
</organism>
<evidence type="ECO:0000313" key="2">
    <source>
        <dbReference type="Proteomes" id="UP000229307"/>
    </source>
</evidence>